<dbReference type="STRING" id="1227455.C449_06635"/>
<evidence type="ECO:0000256" key="6">
    <source>
        <dbReference type="ARBA" id="ARBA00038076"/>
    </source>
</evidence>
<dbReference type="PANTHER" id="PTHR30572:SF4">
    <property type="entry name" value="ABC TRANSPORTER PERMEASE YTRF"/>
    <property type="match status" value="1"/>
</dbReference>
<proteinExistence type="inferred from homology"/>
<sequence>MDLRETLRIATRSIRSHKLRSVLTVIGVVIGIASVVTFATFGASVEADIVGEIGSTTASNVYVLPTPGGEDGGDGGPGPGIGGLAQPVFTTSDVEGLREIEGVRQVLPRGNVGVSALSHANDTVSRSQITATTPASFPADAIVSGRAFQTGERAVVVSEAATRAFEDNLSVGDNLSITRANGGEVRVEVVGVANRTAGQFSFASFAGQPRFYVPIDPFYETTIESPSLGVSQNAYPQVTVVAEPARIETVKDDVQAYLGESDAAELKPESVELSAQTSGDFVEDIQEIINQVTRFVTGIAVIALIVGAIGIANIMLVSVTERTREIGIMKAVGARNRDVMGLFLAEATVLGGAGAIVGLPLGLAVAYGATAYAEVAFTPAYVWFAIAVGVGVLVGVVAGLYPAWRAARVDPIDALRYE</sequence>
<dbReference type="GO" id="GO:0005886">
    <property type="term" value="C:plasma membrane"/>
    <property type="evidence" value="ECO:0007669"/>
    <property type="project" value="UniProtKB-SubCell"/>
</dbReference>
<dbReference type="PANTHER" id="PTHR30572">
    <property type="entry name" value="MEMBRANE COMPONENT OF TRANSPORTER-RELATED"/>
    <property type="match status" value="1"/>
</dbReference>
<evidence type="ECO:0000256" key="5">
    <source>
        <dbReference type="ARBA" id="ARBA00023136"/>
    </source>
</evidence>
<dbReference type="AlphaFoldDB" id="M0MLE7"/>
<dbReference type="Proteomes" id="UP000011669">
    <property type="component" value="Unassembled WGS sequence"/>
</dbReference>
<dbReference type="RefSeq" id="WP_006077184.1">
    <property type="nucleotide sequence ID" value="NZ_AOMD01000018.1"/>
</dbReference>
<protein>
    <recommendedName>
        <fullName evidence="12">ABC transporter permease</fullName>
    </recommendedName>
</protein>
<feature type="transmembrane region" description="Helical" evidence="7">
    <location>
        <begin position="21"/>
        <end position="43"/>
    </location>
</feature>
<comment type="caution">
    <text evidence="10">The sequence shown here is derived from an EMBL/GenBank/DDBJ whole genome shotgun (WGS) entry which is preliminary data.</text>
</comment>
<comment type="subcellular location">
    <subcellularLocation>
        <location evidence="1">Cell membrane</location>
        <topology evidence="1">Multi-pass membrane protein</topology>
    </subcellularLocation>
</comment>
<dbReference type="InterPro" id="IPR025857">
    <property type="entry name" value="MacB_PCD"/>
</dbReference>
<dbReference type="PATRIC" id="fig|1227455.4.peg.1348"/>
<dbReference type="InParanoid" id="M0MLE7"/>
<keyword evidence="5 7" id="KW-0472">Membrane</keyword>
<evidence type="ECO:0000313" key="11">
    <source>
        <dbReference type="Proteomes" id="UP000011669"/>
    </source>
</evidence>
<evidence type="ECO:0000256" key="1">
    <source>
        <dbReference type="ARBA" id="ARBA00004651"/>
    </source>
</evidence>
<evidence type="ECO:0000256" key="7">
    <source>
        <dbReference type="SAM" id="Phobius"/>
    </source>
</evidence>
<evidence type="ECO:0000259" key="8">
    <source>
        <dbReference type="Pfam" id="PF02687"/>
    </source>
</evidence>
<dbReference type="Pfam" id="PF12704">
    <property type="entry name" value="MacB_PCD"/>
    <property type="match status" value="1"/>
</dbReference>
<reference evidence="10 11" key="1">
    <citation type="journal article" date="2014" name="PLoS Genet.">
        <title>Phylogenetically driven sequencing of extremely halophilic archaea reveals strategies for static and dynamic osmo-response.</title>
        <authorList>
            <person name="Becker E.A."/>
            <person name="Seitzer P.M."/>
            <person name="Tritt A."/>
            <person name="Larsen D."/>
            <person name="Krusor M."/>
            <person name="Yao A.I."/>
            <person name="Wu D."/>
            <person name="Madern D."/>
            <person name="Eisen J.A."/>
            <person name="Darling A.E."/>
            <person name="Facciotti M.T."/>
        </authorList>
    </citation>
    <scope>NUCLEOTIDE SEQUENCE [LARGE SCALE GENOMIC DNA]</scope>
    <source>
        <strain evidence="10 11">DSM 5350</strain>
    </source>
</reference>
<comment type="similarity">
    <text evidence="6">Belongs to the ABC-4 integral membrane protein family.</text>
</comment>
<evidence type="ECO:0000313" key="10">
    <source>
        <dbReference type="EMBL" id="EMA45280.1"/>
    </source>
</evidence>
<dbReference type="OrthoDB" id="11469at2157"/>
<name>M0MLE7_9EURY</name>
<feature type="transmembrane region" description="Helical" evidence="7">
    <location>
        <begin position="380"/>
        <end position="401"/>
    </location>
</feature>
<keyword evidence="2" id="KW-1003">Cell membrane</keyword>
<keyword evidence="4 7" id="KW-1133">Transmembrane helix</keyword>
<accession>M0MLE7</accession>
<dbReference type="Pfam" id="PF02687">
    <property type="entry name" value="FtsX"/>
    <property type="match status" value="1"/>
</dbReference>
<feature type="transmembrane region" description="Helical" evidence="7">
    <location>
        <begin position="295"/>
        <end position="319"/>
    </location>
</feature>
<gene>
    <name evidence="10" type="ORF">C449_06635</name>
</gene>
<evidence type="ECO:0008006" key="12">
    <source>
        <dbReference type="Google" id="ProtNLM"/>
    </source>
</evidence>
<dbReference type="EMBL" id="AOMD01000018">
    <property type="protein sequence ID" value="EMA45280.1"/>
    <property type="molecule type" value="Genomic_DNA"/>
</dbReference>
<evidence type="ECO:0000256" key="3">
    <source>
        <dbReference type="ARBA" id="ARBA00022692"/>
    </source>
</evidence>
<evidence type="ECO:0000256" key="2">
    <source>
        <dbReference type="ARBA" id="ARBA00022475"/>
    </source>
</evidence>
<dbReference type="InterPro" id="IPR050250">
    <property type="entry name" value="Macrolide_Exporter_MacB"/>
</dbReference>
<feature type="domain" description="MacB-like periplasmic core" evidence="9">
    <location>
        <begin position="21"/>
        <end position="256"/>
    </location>
</feature>
<evidence type="ECO:0000256" key="4">
    <source>
        <dbReference type="ARBA" id="ARBA00022989"/>
    </source>
</evidence>
<evidence type="ECO:0000259" key="9">
    <source>
        <dbReference type="Pfam" id="PF12704"/>
    </source>
</evidence>
<dbReference type="InterPro" id="IPR003838">
    <property type="entry name" value="ABC3_permease_C"/>
</dbReference>
<dbReference type="GO" id="GO:0022857">
    <property type="term" value="F:transmembrane transporter activity"/>
    <property type="evidence" value="ECO:0007669"/>
    <property type="project" value="TreeGrafter"/>
</dbReference>
<feature type="transmembrane region" description="Helical" evidence="7">
    <location>
        <begin position="340"/>
        <end position="368"/>
    </location>
</feature>
<feature type="domain" description="ABC3 transporter permease C-terminal" evidence="8">
    <location>
        <begin position="299"/>
        <end position="411"/>
    </location>
</feature>
<keyword evidence="11" id="KW-1185">Reference proteome</keyword>
<keyword evidence="3 7" id="KW-0812">Transmembrane</keyword>
<organism evidence="10 11">
    <name type="scientific">Halococcus saccharolyticus DSM 5350</name>
    <dbReference type="NCBI Taxonomy" id="1227455"/>
    <lineage>
        <taxon>Archaea</taxon>
        <taxon>Methanobacteriati</taxon>
        <taxon>Methanobacteriota</taxon>
        <taxon>Stenosarchaea group</taxon>
        <taxon>Halobacteria</taxon>
        <taxon>Halobacteriales</taxon>
        <taxon>Halococcaceae</taxon>
        <taxon>Halococcus</taxon>
    </lineage>
</organism>